<evidence type="ECO:0000256" key="1">
    <source>
        <dbReference type="SAM" id="Phobius"/>
    </source>
</evidence>
<feature type="transmembrane region" description="Helical" evidence="1">
    <location>
        <begin position="161"/>
        <end position="184"/>
    </location>
</feature>
<accession>A0ABY6JX29</accession>
<dbReference type="EMBL" id="CP092863">
    <property type="protein sequence ID" value="UYV60586.1"/>
    <property type="molecule type" value="Genomic_DNA"/>
</dbReference>
<evidence type="ECO:0000313" key="3">
    <source>
        <dbReference type="Proteomes" id="UP001235939"/>
    </source>
</evidence>
<keyword evidence="1" id="KW-0472">Membrane</keyword>
<protein>
    <submittedName>
        <fullName evidence="2">Uncharacterized protein</fullName>
    </submittedName>
</protein>
<name>A0ABY6JX29_9ARAC</name>
<sequence length="185" mass="20712">MAAGDKVYLLLLVGRRCTSSPAQGSAISLDKRCKAEMATCLRANLKHFVIYIKKIGEQPIGQSKAIAQPLCAGGFLIGWPSVTVLERSTPGYIGRRNSCQGKKDKKKRSKNEATWCTPSKLLSQEVNCCLPPTPVYFLEDSRRFYELLSPVLLLLPSPCCSWRVCNCCFLYCCFIFALFCNYFID</sequence>
<keyword evidence="1" id="KW-0812">Transmembrane</keyword>
<reference evidence="2 3" key="1">
    <citation type="submission" date="2022-01" db="EMBL/GenBank/DDBJ databases">
        <title>A chromosomal length assembly of Cordylochernes scorpioides.</title>
        <authorList>
            <person name="Zeh D."/>
            <person name="Zeh J."/>
        </authorList>
    </citation>
    <scope>NUCLEOTIDE SEQUENCE [LARGE SCALE GENOMIC DNA]</scope>
    <source>
        <strain evidence="2">IN4F17</strain>
        <tissue evidence="2">Whole Body</tissue>
    </source>
</reference>
<organism evidence="2 3">
    <name type="scientific">Cordylochernes scorpioides</name>
    <dbReference type="NCBI Taxonomy" id="51811"/>
    <lineage>
        <taxon>Eukaryota</taxon>
        <taxon>Metazoa</taxon>
        <taxon>Ecdysozoa</taxon>
        <taxon>Arthropoda</taxon>
        <taxon>Chelicerata</taxon>
        <taxon>Arachnida</taxon>
        <taxon>Pseudoscorpiones</taxon>
        <taxon>Cheliferoidea</taxon>
        <taxon>Chernetidae</taxon>
        <taxon>Cordylochernes</taxon>
    </lineage>
</organism>
<keyword evidence="1" id="KW-1133">Transmembrane helix</keyword>
<proteinExistence type="predicted"/>
<evidence type="ECO:0000313" key="2">
    <source>
        <dbReference type="EMBL" id="UYV60586.1"/>
    </source>
</evidence>
<keyword evidence="3" id="KW-1185">Reference proteome</keyword>
<gene>
    <name evidence="2" type="ORF">LAZ67_1001596</name>
</gene>
<dbReference type="Proteomes" id="UP001235939">
    <property type="component" value="Chromosome 01"/>
</dbReference>